<keyword evidence="5" id="KW-1185">Reference proteome</keyword>
<comment type="pathway">
    <text evidence="1">Cofactor biosynthesis; thiamine diphosphate biosynthesis.</text>
</comment>
<dbReference type="PANTHER" id="PTHR20857">
    <property type="entry name" value="THIAMINE-PHOSPHATE PYROPHOSPHORYLASE"/>
    <property type="match status" value="1"/>
</dbReference>
<accession>A0ABM6TLS7</accession>
<evidence type="ECO:0000313" key="4">
    <source>
        <dbReference type="EMBL" id="AVQ04224.1"/>
    </source>
</evidence>
<dbReference type="EMBL" id="CP027850">
    <property type="protein sequence ID" value="AVQ04224.1"/>
    <property type="molecule type" value="Genomic_DNA"/>
</dbReference>
<evidence type="ECO:0000256" key="1">
    <source>
        <dbReference type="ARBA" id="ARBA00004948"/>
    </source>
</evidence>
<dbReference type="InterPro" id="IPR013785">
    <property type="entry name" value="Aldolase_TIM"/>
</dbReference>
<sequence>MGETALRGDGELEVLSRTAAAFPPRTVRDRVLPNLLFFTDPARVASPEAIAERLPRGAGIVFRAFSAENAVEQGRRLRAIADARGLILLAGAHPGLAEGIGADGLHMPERLAGEIPKLRAEHARYLITVAAHDLKAVQAAERAGADAVIVSPVFPSNSPSAGQPLGVDGLKALVSATTLPVYALGGVRADTVAQLAGSGVAGIAAVEALAG</sequence>
<evidence type="ECO:0000313" key="5">
    <source>
        <dbReference type="Proteomes" id="UP000240527"/>
    </source>
</evidence>
<reference evidence="4 5" key="1">
    <citation type="journal article" date="2015" name="Biotechnol. Bioeng.">
        <title>Genome sequence and phenotypic characterization of Caulobacter segnis.</title>
        <authorList>
            <person name="Patel S."/>
            <person name="Fletcher B."/>
            <person name="Scott D.C."/>
            <person name="Ely B."/>
        </authorList>
    </citation>
    <scope>NUCLEOTIDE SEQUENCE [LARGE SCALE GENOMIC DNA]</scope>
    <source>
        <strain evidence="4 5">TK0059</strain>
    </source>
</reference>
<proteinExistence type="predicted"/>
<dbReference type="Gene3D" id="3.20.20.70">
    <property type="entry name" value="Aldolase class I"/>
    <property type="match status" value="1"/>
</dbReference>
<organism evidence="4 5">
    <name type="scientific">Caulobacter segnis</name>
    <dbReference type="NCBI Taxonomy" id="88688"/>
    <lineage>
        <taxon>Bacteria</taxon>
        <taxon>Pseudomonadati</taxon>
        <taxon>Pseudomonadota</taxon>
        <taxon>Alphaproteobacteria</taxon>
        <taxon>Caulobacterales</taxon>
        <taxon>Caulobacteraceae</taxon>
        <taxon>Caulobacter</taxon>
    </lineage>
</organism>
<dbReference type="Proteomes" id="UP000240527">
    <property type="component" value="Chromosome"/>
</dbReference>
<dbReference type="SUPFAM" id="SSF51391">
    <property type="entry name" value="Thiamin phosphate synthase"/>
    <property type="match status" value="1"/>
</dbReference>
<dbReference type="InterPro" id="IPR036206">
    <property type="entry name" value="ThiamineP_synth_sf"/>
</dbReference>
<feature type="domain" description="Thiamine phosphate synthase/TenI" evidence="3">
    <location>
        <begin position="38"/>
        <end position="209"/>
    </location>
</feature>
<dbReference type="InterPro" id="IPR022998">
    <property type="entry name" value="ThiamineP_synth_TenI"/>
</dbReference>
<name>A0ABM6TLS7_9CAUL</name>
<gene>
    <name evidence="4" type="ORF">B7G68_21660</name>
</gene>
<evidence type="ECO:0000259" key="3">
    <source>
        <dbReference type="Pfam" id="PF02581"/>
    </source>
</evidence>
<protein>
    <submittedName>
        <fullName evidence="4">Thiamine monophosphate synthase</fullName>
    </submittedName>
</protein>
<dbReference type="PANTHER" id="PTHR20857:SF15">
    <property type="entry name" value="THIAMINE-PHOSPHATE SYNTHASE"/>
    <property type="match status" value="1"/>
</dbReference>
<dbReference type="CDD" id="cd00564">
    <property type="entry name" value="TMP_TenI"/>
    <property type="match status" value="1"/>
</dbReference>
<dbReference type="Pfam" id="PF02581">
    <property type="entry name" value="TMP-TENI"/>
    <property type="match status" value="1"/>
</dbReference>
<keyword evidence="2" id="KW-0784">Thiamine biosynthesis</keyword>
<evidence type="ECO:0000256" key="2">
    <source>
        <dbReference type="ARBA" id="ARBA00022977"/>
    </source>
</evidence>